<protein>
    <submittedName>
        <fullName evidence="1">ParB-like nuclease domain protein</fullName>
    </submittedName>
</protein>
<evidence type="ECO:0000313" key="1">
    <source>
        <dbReference type="EMBL" id="SHI20501.1"/>
    </source>
</evidence>
<dbReference type="SUPFAM" id="SSF110849">
    <property type="entry name" value="ParB/Sulfiredoxin"/>
    <property type="match status" value="1"/>
</dbReference>
<dbReference type="Gene3D" id="3.90.1530.10">
    <property type="entry name" value="Conserved hypothetical protein from pyrococcus furiosus pfu- 392566-001, ParB domain"/>
    <property type="match status" value="1"/>
</dbReference>
<dbReference type="Proteomes" id="UP000184608">
    <property type="component" value="Unassembled WGS sequence"/>
</dbReference>
<dbReference type="AlphaFoldDB" id="A0A1M5Z8G9"/>
<gene>
    <name evidence="1" type="ORF">VA7868_02429</name>
</gene>
<accession>A0A1M5Z8G9</accession>
<sequence>MTPTQPITKSRKQMKRLNKEIDAAGEITNSIRYVQRGEKKYVVDGHHRLALAKQKGFKDVPAEEVGLPFRGYKTEKDLEYSQY</sequence>
<proteinExistence type="predicted"/>
<dbReference type="InterPro" id="IPR036086">
    <property type="entry name" value="ParB/Sulfiredoxin_sf"/>
</dbReference>
<reference evidence="1 2" key="1">
    <citation type="submission" date="2016-11" db="EMBL/GenBank/DDBJ databases">
        <authorList>
            <person name="Jaros S."/>
            <person name="Januszkiewicz K."/>
            <person name="Wedrychowicz H."/>
        </authorList>
    </citation>
    <scope>NUCLEOTIDE SEQUENCE [LARGE SCALE GENOMIC DNA]</scope>
    <source>
        <strain evidence="1 2">CECT 7868</strain>
    </source>
</reference>
<keyword evidence="2" id="KW-1185">Reference proteome</keyword>
<name>A0A1M5Z8G9_9VIBR</name>
<dbReference type="STRING" id="1216006.VA7868_02429"/>
<organism evidence="1 2">
    <name type="scientific">Vibrio aerogenes CECT 7868</name>
    <dbReference type="NCBI Taxonomy" id="1216006"/>
    <lineage>
        <taxon>Bacteria</taxon>
        <taxon>Pseudomonadati</taxon>
        <taxon>Pseudomonadota</taxon>
        <taxon>Gammaproteobacteria</taxon>
        <taxon>Vibrionales</taxon>
        <taxon>Vibrionaceae</taxon>
        <taxon>Vibrio</taxon>
    </lineage>
</organism>
<dbReference type="EMBL" id="FQXZ01000024">
    <property type="protein sequence ID" value="SHI20501.1"/>
    <property type="molecule type" value="Genomic_DNA"/>
</dbReference>
<evidence type="ECO:0000313" key="2">
    <source>
        <dbReference type="Proteomes" id="UP000184608"/>
    </source>
</evidence>